<dbReference type="AlphaFoldDB" id="A0A7S8CVL0"/>
<protein>
    <submittedName>
        <fullName evidence="2">Cytochrome P450 hydroxylase</fullName>
    </submittedName>
</protein>
<keyword evidence="1" id="KW-0472">Membrane</keyword>
<dbReference type="Pfam" id="PF00067">
    <property type="entry name" value="p450"/>
    <property type="match status" value="1"/>
</dbReference>
<dbReference type="GO" id="GO:0005506">
    <property type="term" value="F:iron ion binding"/>
    <property type="evidence" value="ECO:0007669"/>
    <property type="project" value="InterPro"/>
</dbReference>
<dbReference type="SUPFAM" id="SSF48264">
    <property type="entry name" value="Cytochrome P450"/>
    <property type="match status" value="1"/>
</dbReference>
<evidence type="ECO:0000256" key="1">
    <source>
        <dbReference type="SAM" id="Phobius"/>
    </source>
</evidence>
<keyword evidence="1" id="KW-0812">Transmembrane</keyword>
<dbReference type="EMBL" id="MT127616">
    <property type="protein sequence ID" value="QPC57089.1"/>
    <property type="molecule type" value="Genomic_DNA"/>
</dbReference>
<dbReference type="InterPro" id="IPR001128">
    <property type="entry name" value="Cyt_P450"/>
</dbReference>
<evidence type="ECO:0000313" key="2">
    <source>
        <dbReference type="EMBL" id="QPC57089.1"/>
    </source>
</evidence>
<proteinExistence type="predicted"/>
<dbReference type="Gene3D" id="1.10.630.10">
    <property type="entry name" value="Cytochrome P450"/>
    <property type="match status" value="1"/>
</dbReference>
<feature type="transmembrane region" description="Helical" evidence="1">
    <location>
        <begin position="20"/>
        <end position="42"/>
    </location>
</feature>
<name>A0A7S8CVL0_9HYPO</name>
<dbReference type="GO" id="GO:0016705">
    <property type="term" value="F:oxidoreductase activity, acting on paired donors, with incorporation or reduction of molecular oxygen"/>
    <property type="evidence" value="ECO:0007669"/>
    <property type="project" value="InterPro"/>
</dbReference>
<reference evidence="2" key="1">
    <citation type="journal article" date="2020" name="J. Nat. Prod.">
        <title>4-Hydroxy Pyridones from Heterologous Expression and Cultivation of the Native Host.</title>
        <authorList>
            <person name="Zhang W.Y."/>
            <person name="Zhong Y."/>
            <person name="Yu Y."/>
            <person name="Shi D.F."/>
            <person name="Huang H.Y."/>
            <person name="Tang X.L."/>
            <person name="Wang Y.H."/>
            <person name="Chen G.D."/>
            <person name="Zhang H.P."/>
            <person name="Liu C.L."/>
            <person name="Hu D."/>
            <person name="Gao H."/>
            <person name="Yao X.S."/>
        </authorList>
    </citation>
    <scope>NUCLEOTIDE SEQUENCE</scope>
    <source>
        <strain evidence="2">49Y</strain>
    </source>
</reference>
<sequence>MNSTDQTFATLLRPFGLTEGFTRVSTSSVLAFGIGLFVLVLFSRRNGSKLKCLDMDGVPMKELSISGSKAAILFQPYVITLKSAMFGGLTYKGFNLDRPVVSKQGEKLAHDEPYIIRSGKSREVVLHTAEHVREFLRNDAKDHFKPVGMGFGDYFYRYFDPAYTHNASLVMLPSFQNEVIKWLNTLKSDSLRSGVGRLVVHAPTSCKILPLRVIPQSFYGEAYDDDAYSKLVSVSKMQGQALKYAVTGRWQKYRWFNVLPTPSKRQLDQYHHEWQNFNLEILEKSRKKGLANPAEHVFKGVQPDDAMSLQQYLQTIDEMIFTNIDITASVLAFMLDKLAKHPDFQQKLYEEIVAQKAEKEFNLSEYVTRQTTLLHYLCLESIRLRPATCKDTLSQEASTLW</sequence>
<organism evidence="2">
    <name type="scientific">Tolypocladium sp. 49Y</name>
    <dbReference type="NCBI Taxonomy" id="2789198"/>
    <lineage>
        <taxon>Eukaryota</taxon>
        <taxon>Fungi</taxon>
        <taxon>Dikarya</taxon>
        <taxon>Ascomycota</taxon>
        <taxon>Pezizomycotina</taxon>
        <taxon>Sordariomycetes</taxon>
        <taxon>Hypocreomycetidae</taxon>
        <taxon>Hypocreales</taxon>
        <taxon>Ophiocordycipitaceae</taxon>
        <taxon>Tolypocladium</taxon>
    </lineage>
</organism>
<reference evidence="2" key="2">
    <citation type="submission" date="2020-03" db="EMBL/GenBank/DDBJ databases">
        <authorList>
            <person name="Zhang W.-Y."/>
            <person name="Yu Y."/>
            <person name="Zhong Y."/>
            <person name="Shi D.-F."/>
            <person name="Tang X.-L."/>
            <person name="Wang Y.-H."/>
            <person name="Chen G.-D."/>
            <person name="Zhang H.-P."/>
            <person name="Liu C.-L."/>
            <person name="Gao H."/>
            <person name="Hu D."/>
            <person name="Yao X.-S."/>
        </authorList>
    </citation>
    <scope>NUCLEOTIDE SEQUENCE</scope>
    <source>
        <strain evidence="2">49Y</strain>
    </source>
</reference>
<dbReference type="GO" id="GO:0004497">
    <property type="term" value="F:monooxygenase activity"/>
    <property type="evidence" value="ECO:0007669"/>
    <property type="project" value="InterPro"/>
</dbReference>
<dbReference type="GO" id="GO:0020037">
    <property type="term" value="F:heme binding"/>
    <property type="evidence" value="ECO:0007669"/>
    <property type="project" value="InterPro"/>
</dbReference>
<keyword evidence="1" id="KW-1133">Transmembrane helix</keyword>
<dbReference type="InterPro" id="IPR036396">
    <property type="entry name" value="Cyt_P450_sf"/>
</dbReference>
<gene>
    <name evidence="2" type="primary">tolD</name>
</gene>
<accession>A0A7S8CVL0</accession>